<organism evidence="2 3">
    <name type="scientific">Caenorhabditis japonica</name>
    <dbReference type="NCBI Taxonomy" id="281687"/>
    <lineage>
        <taxon>Eukaryota</taxon>
        <taxon>Metazoa</taxon>
        <taxon>Ecdysozoa</taxon>
        <taxon>Nematoda</taxon>
        <taxon>Chromadorea</taxon>
        <taxon>Rhabditida</taxon>
        <taxon>Rhabditina</taxon>
        <taxon>Rhabditomorpha</taxon>
        <taxon>Rhabditoidea</taxon>
        <taxon>Rhabditidae</taxon>
        <taxon>Peloderinae</taxon>
        <taxon>Caenorhabditis</taxon>
    </lineage>
</organism>
<dbReference type="Proteomes" id="UP000005237">
    <property type="component" value="Unassembled WGS sequence"/>
</dbReference>
<evidence type="ECO:0000256" key="1">
    <source>
        <dbReference type="SAM" id="MobiDB-lite"/>
    </source>
</evidence>
<dbReference type="AlphaFoldDB" id="A0A8R1IC25"/>
<protein>
    <submittedName>
        <fullName evidence="2">Uncharacterized protein</fullName>
    </submittedName>
</protein>
<evidence type="ECO:0000313" key="3">
    <source>
        <dbReference type="Proteomes" id="UP000005237"/>
    </source>
</evidence>
<feature type="compositionally biased region" description="Basic and acidic residues" evidence="1">
    <location>
        <begin position="63"/>
        <end position="72"/>
    </location>
</feature>
<reference evidence="2" key="2">
    <citation type="submission" date="2022-06" db="UniProtKB">
        <authorList>
            <consortium name="EnsemblMetazoa"/>
        </authorList>
    </citation>
    <scope>IDENTIFICATION</scope>
    <source>
        <strain evidence="2">DF5081</strain>
    </source>
</reference>
<accession>A0A8R1IC25</accession>
<sequence length="72" mass="7941">MVTLQSSTLPQITARASTDNELEIEAFLVIALKDEDSGTPKRRSRRAATAAPLSASPMRQKAKRSESSYFEK</sequence>
<keyword evidence="3" id="KW-1185">Reference proteome</keyword>
<evidence type="ECO:0000313" key="2">
    <source>
        <dbReference type="EnsemblMetazoa" id="CJA33022.1"/>
    </source>
</evidence>
<proteinExistence type="predicted"/>
<name>A0A8R1IC25_CAEJA</name>
<feature type="region of interest" description="Disordered" evidence="1">
    <location>
        <begin position="35"/>
        <end position="72"/>
    </location>
</feature>
<reference evidence="3" key="1">
    <citation type="submission" date="2010-08" db="EMBL/GenBank/DDBJ databases">
        <authorList>
            <consortium name="Caenorhabditis japonica Sequencing Consortium"/>
            <person name="Wilson R.K."/>
        </authorList>
    </citation>
    <scope>NUCLEOTIDE SEQUENCE [LARGE SCALE GENOMIC DNA]</scope>
    <source>
        <strain evidence="3">DF5081</strain>
    </source>
</reference>
<dbReference type="EnsemblMetazoa" id="CJA33022.1">
    <property type="protein sequence ID" value="CJA33022.1"/>
    <property type="gene ID" value="WBGene00208869"/>
</dbReference>